<reference evidence="1" key="1">
    <citation type="journal article" date="2021" name="Proc. Natl. Acad. Sci. U.S.A.">
        <title>A Catalog of Tens of Thousands of Viruses from Human Metagenomes Reveals Hidden Associations with Chronic Diseases.</title>
        <authorList>
            <person name="Tisza M.J."/>
            <person name="Buck C.B."/>
        </authorList>
    </citation>
    <scope>NUCLEOTIDE SEQUENCE</scope>
    <source>
        <strain evidence="1">CtY4J10</strain>
    </source>
</reference>
<accession>A0A8S5VVP8</accession>
<evidence type="ECO:0000313" key="1">
    <source>
        <dbReference type="EMBL" id="DAG99402.1"/>
    </source>
</evidence>
<protein>
    <submittedName>
        <fullName evidence="1">Uncharacterized protein</fullName>
    </submittedName>
</protein>
<sequence>MRTPLLTQLRIAETHYIKAEPRIRTRGINAADEKNVWTAGTLNSDCTKALRICSPQRVRPAQHKPVGRVWGILR</sequence>
<dbReference type="EMBL" id="BK035411">
    <property type="protein sequence ID" value="DAG99402.1"/>
    <property type="molecule type" value="Genomic_DNA"/>
</dbReference>
<organism evidence="1">
    <name type="scientific">Ackermannviridae sp</name>
    <dbReference type="NCBI Taxonomy" id="2831612"/>
    <lineage>
        <taxon>Viruses</taxon>
        <taxon>Duplodnaviria</taxon>
        <taxon>Heunggongvirae</taxon>
        <taxon>Uroviricota</taxon>
        <taxon>Caudoviricetes</taxon>
        <taxon>Pantevenvirales</taxon>
        <taxon>Ackermannviridae</taxon>
    </lineage>
</organism>
<proteinExistence type="predicted"/>
<name>A0A8S5VVP8_9CAUD</name>